<sequence>MTYDDFLRSLSIKDILVDAGYTLNKRDGLRYPSYVRYGSDGTRIRGDKFIVTRNGNCCFRPPEQKLYNVISFIKAFPEKFTEFRGGISTDHLVNLVCNRLKNNPIVDKSIHYRNHTTGVKPFSLDDYTVHLFNPQDRETQKKFYPYFKHRGIDLYTQYAFHKHITLATKDRPDGKSYTNLSFPLTLPTDKEHKIVGFEERGRPQSDGTSYKGKAEGSNSSNGLWIANLSGKSLEHAEKVLWFESAYDAMAYYQLHRQSGVDTKAVYVSTGGNPTENQFSGLVSVTPQAKHHLCFDNDNAGRIFALNFAYQPKLEWRDYVYSLKDPLDVKSGDYSLLPKDARDLYAKAESLEIEYYSSKSSGLVCKEDLEDIKSEAIMAIKQFNEAIREALPFRCSVAIEQIPSGYKDWNDALIQGKAKDIETEETIERTGGMKR</sequence>
<evidence type="ECO:0000256" key="1">
    <source>
        <dbReference type="SAM" id="MobiDB-lite"/>
    </source>
</evidence>
<accession>A0A1H4GDH6</accession>
<evidence type="ECO:0000313" key="3">
    <source>
        <dbReference type="Proteomes" id="UP000183040"/>
    </source>
</evidence>
<evidence type="ECO:0000313" key="2">
    <source>
        <dbReference type="EMBL" id="SEB07604.1"/>
    </source>
</evidence>
<gene>
    <name evidence="2" type="ORF">SAMN04487924_12847</name>
</gene>
<dbReference type="AlphaFoldDB" id="A0A1H4GDH6"/>
<reference evidence="2 3" key="1">
    <citation type="submission" date="2016-10" db="EMBL/GenBank/DDBJ databases">
        <authorList>
            <person name="de Groot N.N."/>
        </authorList>
    </citation>
    <scope>NUCLEOTIDE SEQUENCE [LARGE SCALE GENOMIC DNA]</scope>
    <source>
        <strain evidence="2 3">NLAE-zl-G339</strain>
    </source>
</reference>
<dbReference type="Pfam" id="PF13155">
    <property type="entry name" value="Toprim_2"/>
    <property type="match status" value="1"/>
</dbReference>
<protein>
    <recommendedName>
        <fullName evidence="4">Toprim domain-containing protein</fullName>
    </recommendedName>
</protein>
<dbReference type="InterPro" id="IPR034154">
    <property type="entry name" value="TOPRIM_DnaG/twinkle"/>
</dbReference>
<proteinExistence type="predicted"/>
<organism evidence="2 3">
    <name type="scientific">Bacteroides xylanisolvens</name>
    <dbReference type="NCBI Taxonomy" id="371601"/>
    <lineage>
        <taxon>Bacteria</taxon>
        <taxon>Pseudomonadati</taxon>
        <taxon>Bacteroidota</taxon>
        <taxon>Bacteroidia</taxon>
        <taxon>Bacteroidales</taxon>
        <taxon>Bacteroidaceae</taxon>
        <taxon>Bacteroides</taxon>
    </lineage>
</organism>
<dbReference type="EMBL" id="FNRP01000028">
    <property type="protein sequence ID" value="SEB07604.1"/>
    <property type="molecule type" value="Genomic_DNA"/>
</dbReference>
<evidence type="ECO:0008006" key="4">
    <source>
        <dbReference type="Google" id="ProtNLM"/>
    </source>
</evidence>
<dbReference type="Gene3D" id="3.40.1360.10">
    <property type="match status" value="1"/>
</dbReference>
<feature type="region of interest" description="Disordered" evidence="1">
    <location>
        <begin position="198"/>
        <end position="218"/>
    </location>
</feature>
<dbReference type="SUPFAM" id="SSF56731">
    <property type="entry name" value="DNA primase core"/>
    <property type="match status" value="1"/>
</dbReference>
<name>A0A1H4GDH6_9BACE</name>
<dbReference type="Proteomes" id="UP000183040">
    <property type="component" value="Unassembled WGS sequence"/>
</dbReference>
<dbReference type="CDD" id="cd01029">
    <property type="entry name" value="TOPRIM_primases"/>
    <property type="match status" value="1"/>
</dbReference>